<evidence type="ECO:0000256" key="1">
    <source>
        <dbReference type="SAM" id="MobiDB-lite"/>
    </source>
</evidence>
<feature type="compositionally biased region" description="Basic and acidic residues" evidence="1">
    <location>
        <begin position="133"/>
        <end position="142"/>
    </location>
</feature>
<feature type="region of interest" description="Disordered" evidence="1">
    <location>
        <begin position="74"/>
        <end position="142"/>
    </location>
</feature>
<sequence>MPHLLCDSCIDFFFNASGRLENSSCATFSLVSLAFSSHQRQCLVKSGGEGGVAGAGDSKVGEWQRDIESLRGRIEQSQRRGRTDEVLRRRLEQILPPEPELSDTGYTSEEDRGRSRPESEDESEETSLRSKNRSHDVSTDDA</sequence>
<accession>V9DUT9</accession>
<reference evidence="2 3" key="1">
    <citation type="submission" date="2013-11" db="EMBL/GenBank/DDBJ databases">
        <title>The Genome Sequence of Phytophthora parasitica P1569.</title>
        <authorList>
            <consortium name="The Broad Institute Genomics Platform"/>
            <person name="Russ C."/>
            <person name="Tyler B."/>
            <person name="Panabieres F."/>
            <person name="Shan W."/>
            <person name="Tripathy S."/>
            <person name="Grunwald N."/>
            <person name="Machado M."/>
            <person name="Johnson C.S."/>
            <person name="Arredondo F."/>
            <person name="Hong C."/>
            <person name="Coffey M."/>
            <person name="Young S.K."/>
            <person name="Zeng Q."/>
            <person name="Gargeya S."/>
            <person name="Fitzgerald M."/>
            <person name="Abouelleil A."/>
            <person name="Alvarado L."/>
            <person name="Chapman S.B."/>
            <person name="Gainer-Dewar J."/>
            <person name="Goldberg J."/>
            <person name="Griggs A."/>
            <person name="Gujja S."/>
            <person name="Hansen M."/>
            <person name="Howarth C."/>
            <person name="Imamovic A."/>
            <person name="Ireland A."/>
            <person name="Larimer J."/>
            <person name="McCowan C."/>
            <person name="Murphy C."/>
            <person name="Pearson M."/>
            <person name="Poon T.W."/>
            <person name="Priest M."/>
            <person name="Roberts A."/>
            <person name="Saif S."/>
            <person name="Shea T."/>
            <person name="Sykes S."/>
            <person name="Wortman J."/>
            <person name="Nusbaum C."/>
            <person name="Birren B."/>
        </authorList>
    </citation>
    <scope>NUCLEOTIDE SEQUENCE [LARGE SCALE GENOMIC DNA]</scope>
    <source>
        <strain evidence="2 3">P1569</strain>
    </source>
</reference>
<dbReference type="HOGENOM" id="CLU_1819646_0_0_1"/>
<proteinExistence type="predicted"/>
<organism evidence="2 3">
    <name type="scientific">Phytophthora nicotianae P1569</name>
    <dbReference type="NCBI Taxonomy" id="1317065"/>
    <lineage>
        <taxon>Eukaryota</taxon>
        <taxon>Sar</taxon>
        <taxon>Stramenopiles</taxon>
        <taxon>Oomycota</taxon>
        <taxon>Peronosporomycetes</taxon>
        <taxon>Peronosporales</taxon>
        <taxon>Peronosporaceae</taxon>
        <taxon>Phytophthora</taxon>
    </lineage>
</organism>
<feature type="compositionally biased region" description="Basic and acidic residues" evidence="1">
    <location>
        <begin position="74"/>
        <end position="92"/>
    </location>
</feature>
<gene>
    <name evidence="2" type="ORF">F443_22782</name>
</gene>
<evidence type="ECO:0000313" key="2">
    <source>
        <dbReference type="EMBL" id="ETI30098.1"/>
    </source>
</evidence>
<dbReference type="AlphaFoldDB" id="V9DUT9"/>
<dbReference type="Proteomes" id="UP000018721">
    <property type="component" value="Unassembled WGS sequence"/>
</dbReference>
<name>V9DUT9_PHYNI</name>
<keyword evidence="3" id="KW-1185">Reference proteome</keyword>
<evidence type="ECO:0000313" key="3">
    <source>
        <dbReference type="Proteomes" id="UP000018721"/>
    </source>
</evidence>
<feature type="compositionally biased region" description="Basic and acidic residues" evidence="1">
    <location>
        <begin position="109"/>
        <end position="118"/>
    </location>
</feature>
<comment type="caution">
    <text evidence="2">The sequence shown here is derived from an EMBL/GenBank/DDBJ whole genome shotgun (WGS) entry which is preliminary data.</text>
</comment>
<dbReference type="EMBL" id="ANIZ01004445">
    <property type="protein sequence ID" value="ETI30098.1"/>
    <property type="molecule type" value="Genomic_DNA"/>
</dbReference>
<protein>
    <submittedName>
        <fullName evidence="2">Uncharacterized protein</fullName>
    </submittedName>
</protein>